<organism evidence="2 3">
    <name type="scientific">Ceratitis capitata</name>
    <name type="common">Mediterranean fruit fly</name>
    <name type="synonym">Tephritis capitata</name>
    <dbReference type="NCBI Taxonomy" id="7213"/>
    <lineage>
        <taxon>Eukaryota</taxon>
        <taxon>Metazoa</taxon>
        <taxon>Ecdysozoa</taxon>
        <taxon>Arthropoda</taxon>
        <taxon>Hexapoda</taxon>
        <taxon>Insecta</taxon>
        <taxon>Pterygota</taxon>
        <taxon>Neoptera</taxon>
        <taxon>Endopterygota</taxon>
        <taxon>Diptera</taxon>
        <taxon>Brachycera</taxon>
        <taxon>Muscomorpha</taxon>
        <taxon>Tephritoidea</taxon>
        <taxon>Tephritidae</taxon>
        <taxon>Ceratitis</taxon>
        <taxon>Ceratitis</taxon>
    </lineage>
</organism>
<feature type="compositionally biased region" description="Polar residues" evidence="1">
    <location>
        <begin position="27"/>
        <end position="40"/>
    </location>
</feature>
<sequence length="129" mass="14530">MKCSAAVCIVVYYCTNNSNNNNKQSNAIQSRNHDNNTNSRTVHRDVSATPRALAAVIAPTLRSDEASLCYRHRHCHHHNSIQRNPTQLNNSIASGYGLNDFYLHCCPVIPTYIHVHIHGCTYVCCKYIC</sequence>
<keyword evidence="3" id="KW-1185">Reference proteome</keyword>
<evidence type="ECO:0000313" key="2">
    <source>
        <dbReference type="EMBL" id="CAD7004392.1"/>
    </source>
</evidence>
<gene>
    <name evidence="2" type="ORF">CCAP1982_LOCUS12802</name>
</gene>
<dbReference type="AlphaFoldDB" id="A0A811UYP9"/>
<name>A0A811UYP9_CERCA</name>
<feature type="region of interest" description="Disordered" evidence="1">
    <location>
        <begin position="23"/>
        <end position="42"/>
    </location>
</feature>
<evidence type="ECO:0000256" key="1">
    <source>
        <dbReference type="SAM" id="MobiDB-lite"/>
    </source>
</evidence>
<protein>
    <submittedName>
        <fullName evidence="2">(Mediterranean fruit fly) hypothetical protein</fullName>
    </submittedName>
</protein>
<proteinExistence type="predicted"/>
<dbReference type="EMBL" id="CAJHJT010000034">
    <property type="protein sequence ID" value="CAD7004392.1"/>
    <property type="molecule type" value="Genomic_DNA"/>
</dbReference>
<evidence type="ECO:0000313" key="3">
    <source>
        <dbReference type="Proteomes" id="UP000606786"/>
    </source>
</evidence>
<dbReference type="Proteomes" id="UP000606786">
    <property type="component" value="Unassembled WGS sequence"/>
</dbReference>
<reference evidence="2" key="1">
    <citation type="submission" date="2020-11" db="EMBL/GenBank/DDBJ databases">
        <authorList>
            <person name="Whitehead M."/>
        </authorList>
    </citation>
    <scope>NUCLEOTIDE SEQUENCE</scope>
    <source>
        <strain evidence="2">EGII</strain>
    </source>
</reference>
<accession>A0A811UYP9</accession>
<comment type="caution">
    <text evidence="2">The sequence shown here is derived from an EMBL/GenBank/DDBJ whole genome shotgun (WGS) entry which is preliminary data.</text>
</comment>